<evidence type="ECO:0000313" key="2">
    <source>
        <dbReference type="Proteomes" id="UP000054544"/>
    </source>
</evidence>
<keyword evidence="2" id="KW-1185">Reference proteome</keyword>
<name>A0A0D9NJQ9_METAN</name>
<accession>A0A0D9NJQ9</accession>
<evidence type="ECO:0000313" key="1">
    <source>
        <dbReference type="EMBL" id="KJK74101.1"/>
    </source>
</evidence>
<gene>
    <name evidence="1" type="ORF">H634G_10640</name>
</gene>
<proteinExistence type="predicted"/>
<reference evidence="2" key="1">
    <citation type="journal article" date="2014" name="BMC Genomics">
        <title>The genome sequence of the biocontrol fungus Metarhizium anisopliae and comparative genomics of Metarhizium species.</title>
        <authorList>
            <person name="Pattemore J.A."/>
            <person name="Hane J.K."/>
            <person name="Williams A.H."/>
            <person name="Wilson B.A."/>
            <person name="Stodart B.J."/>
            <person name="Ash G.J."/>
        </authorList>
    </citation>
    <scope>NUCLEOTIDE SEQUENCE [LARGE SCALE GENOMIC DNA]</scope>
    <source>
        <strain evidence="2">BRIP 53293</strain>
    </source>
</reference>
<dbReference type="Proteomes" id="UP000054544">
    <property type="component" value="Unassembled WGS sequence"/>
</dbReference>
<protein>
    <submittedName>
        <fullName evidence="1">Uncharacterized protein</fullName>
    </submittedName>
</protein>
<organism evidence="1 2">
    <name type="scientific">Metarhizium anisopliae BRIP 53293</name>
    <dbReference type="NCBI Taxonomy" id="1291518"/>
    <lineage>
        <taxon>Eukaryota</taxon>
        <taxon>Fungi</taxon>
        <taxon>Dikarya</taxon>
        <taxon>Ascomycota</taxon>
        <taxon>Pezizomycotina</taxon>
        <taxon>Sordariomycetes</taxon>
        <taxon>Hypocreomycetidae</taxon>
        <taxon>Hypocreales</taxon>
        <taxon>Clavicipitaceae</taxon>
        <taxon>Metarhizium</taxon>
    </lineage>
</organism>
<dbReference type="AlphaFoldDB" id="A0A0D9NJQ9"/>
<sequence length="51" mass="5645">MALRFLHPPRFLPLGDHGANTLQRHDALPTQVGEKPSIPADLFVQMPASRV</sequence>
<dbReference type="EMBL" id="KE384763">
    <property type="protein sequence ID" value="KJK74101.1"/>
    <property type="molecule type" value="Genomic_DNA"/>
</dbReference>